<evidence type="ECO:0008006" key="11">
    <source>
        <dbReference type="Google" id="ProtNLM"/>
    </source>
</evidence>
<dbReference type="PROSITE" id="PS50005">
    <property type="entry name" value="TPR"/>
    <property type="match status" value="1"/>
</dbReference>
<reference evidence="9" key="1">
    <citation type="journal article" date="2014" name="Int. J. Syst. Evol. Microbiol.">
        <title>Complete genome sequence of Corynebacterium casei LMG S-19264T (=DSM 44701T), isolated from a smear-ripened cheese.</title>
        <authorList>
            <consortium name="US DOE Joint Genome Institute (JGI-PGF)"/>
            <person name="Walter F."/>
            <person name="Albersmeier A."/>
            <person name="Kalinowski J."/>
            <person name="Ruckert C."/>
        </authorList>
    </citation>
    <scope>NUCLEOTIDE SEQUENCE</scope>
    <source>
        <strain evidence="9">JCM 30804</strain>
    </source>
</reference>
<keyword evidence="3" id="KW-0677">Repeat</keyword>
<feature type="signal peptide" evidence="8">
    <location>
        <begin position="1"/>
        <end position="21"/>
    </location>
</feature>
<accession>A0A917JK61</accession>
<sequence>MFRYINISLLALLFFMTNAIANPEDQIAEEVAIQESPVAFYDRMIHSISFPIAFENHEQFNTIANELSYAPDVLQHKLFVLARLSMNHLVRRKYKTANTKDLIQQLNIIANNTYDLATVAMLNGRYVGKIENNYEKAISHYNQALGQIQAEHELKALILKHTIHRHLGMLYMLTRQRAPALKHFTTYRDYAYQLRDNYLITAAEAELGKYYNKTGQLALALQHFSEAFRLASLTQYPKQKAHLQLRLAQVYRDLAQWPEAMEYGQMAADSFRTLESETYVSKSMTVLAMVHAEQGLWRQAIDYYLNAQQIDAKLGNVIAQGLNFHNLGESHSKIGDIPTALQYLLKANKIFKERNVKHYLVSNELLIAEVAKLEQNWDLVKQHAQLALDIALEKSLAEEQVQALQFKADAYTALQEHQNAIEPLTQIVTILSQQGKQPQAPSNYSPSILAEQKLKLDLNVMKGKLNKAKEQQDLKSAAVAILLIIGIILAMVTFQLYQRAREASQNLDKSKATQQLEPGTGHPGYLAFLTALDNPQGISATALFQLESLLDLDICEGQSASNEKNSHIAQSIESELSAKCFVIRPGLFALNLYGESPTEKLLEKLQAVLIAQQVQTPVALGLLKLPIFTNLDIKVEPELHLEALQLALAGASSLHQNKADKTQSYYVSFRTLDFAPSAVFSRPLYIHLEQAIIRGLIRVDTNGNKTSIVWQKNHKKIKHNFEIN</sequence>
<comment type="subcellular location">
    <subcellularLocation>
        <location evidence="1">Cytoplasm</location>
    </subcellularLocation>
</comment>
<dbReference type="InterPro" id="IPR011990">
    <property type="entry name" value="TPR-like_helical_dom_sf"/>
</dbReference>
<evidence type="ECO:0000256" key="2">
    <source>
        <dbReference type="ARBA" id="ARBA00022490"/>
    </source>
</evidence>
<dbReference type="InterPro" id="IPR051476">
    <property type="entry name" value="Bac_ResReg_Asp_Phosphatase"/>
</dbReference>
<dbReference type="EMBL" id="BMPZ01000002">
    <property type="protein sequence ID" value="GGI73650.1"/>
    <property type="molecule type" value="Genomic_DNA"/>
</dbReference>
<evidence type="ECO:0000313" key="10">
    <source>
        <dbReference type="Proteomes" id="UP000613743"/>
    </source>
</evidence>
<comment type="caution">
    <text evidence="9">The sequence shown here is derived from an EMBL/GenBank/DDBJ whole genome shotgun (WGS) entry which is preliminary data.</text>
</comment>
<gene>
    <name evidence="9" type="ORF">GCM10009332_08920</name>
</gene>
<evidence type="ECO:0000256" key="1">
    <source>
        <dbReference type="ARBA" id="ARBA00004496"/>
    </source>
</evidence>
<organism evidence="9 10">
    <name type="scientific">Shewanella gelidii</name>
    <dbReference type="NCBI Taxonomy" id="1642821"/>
    <lineage>
        <taxon>Bacteria</taxon>
        <taxon>Pseudomonadati</taxon>
        <taxon>Pseudomonadota</taxon>
        <taxon>Gammaproteobacteria</taxon>
        <taxon>Alteromonadales</taxon>
        <taxon>Shewanellaceae</taxon>
        <taxon>Shewanella</taxon>
    </lineage>
</organism>
<evidence type="ECO:0000256" key="6">
    <source>
        <dbReference type="PROSITE-ProRule" id="PRU00339"/>
    </source>
</evidence>
<dbReference type="RefSeq" id="WP_188918293.1">
    <property type="nucleotide sequence ID" value="NZ_BMPZ01000002.1"/>
</dbReference>
<keyword evidence="7" id="KW-1133">Transmembrane helix</keyword>
<evidence type="ECO:0000256" key="7">
    <source>
        <dbReference type="SAM" id="Phobius"/>
    </source>
</evidence>
<dbReference type="Gene3D" id="1.25.40.10">
    <property type="entry name" value="Tetratricopeptide repeat domain"/>
    <property type="match status" value="2"/>
</dbReference>
<evidence type="ECO:0000256" key="4">
    <source>
        <dbReference type="ARBA" id="ARBA00022803"/>
    </source>
</evidence>
<dbReference type="PANTHER" id="PTHR46630">
    <property type="entry name" value="TETRATRICOPEPTIDE REPEAT PROTEIN 29"/>
    <property type="match status" value="1"/>
</dbReference>
<keyword evidence="7" id="KW-0812">Transmembrane</keyword>
<dbReference type="Proteomes" id="UP000613743">
    <property type="component" value="Unassembled WGS sequence"/>
</dbReference>
<reference evidence="9" key="2">
    <citation type="submission" date="2020-09" db="EMBL/GenBank/DDBJ databases">
        <authorList>
            <person name="Sun Q."/>
            <person name="Ohkuma M."/>
        </authorList>
    </citation>
    <scope>NUCLEOTIDE SEQUENCE</scope>
    <source>
        <strain evidence="9">JCM 30804</strain>
    </source>
</reference>
<keyword evidence="2" id="KW-0963">Cytoplasm</keyword>
<keyword evidence="8" id="KW-0732">Signal</keyword>
<dbReference type="SMART" id="SM00028">
    <property type="entry name" value="TPR"/>
    <property type="match status" value="5"/>
</dbReference>
<comment type="similarity">
    <text evidence="5">Belongs to the Rap family.</text>
</comment>
<dbReference type="GO" id="GO:0005737">
    <property type="term" value="C:cytoplasm"/>
    <property type="evidence" value="ECO:0007669"/>
    <property type="project" value="UniProtKB-SubCell"/>
</dbReference>
<keyword evidence="7" id="KW-0472">Membrane</keyword>
<proteinExistence type="inferred from homology"/>
<feature type="chain" id="PRO_5036673270" description="Tetratricopeptide repeat protein" evidence="8">
    <location>
        <begin position="22"/>
        <end position="724"/>
    </location>
</feature>
<dbReference type="PANTHER" id="PTHR46630:SF1">
    <property type="entry name" value="TETRATRICOPEPTIDE REPEAT PROTEIN 29"/>
    <property type="match status" value="1"/>
</dbReference>
<feature type="repeat" description="TPR" evidence="6">
    <location>
        <begin position="201"/>
        <end position="234"/>
    </location>
</feature>
<feature type="transmembrane region" description="Helical" evidence="7">
    <location>
        <begin position="477"/>
        <end position="497"/>
    </location>
</feature>
<protein>
    <recommendedName>
        <fullName evidence="11">Tetratricopeptide repeat protein</fullName>
    </recommendedName>
</protein>
<dbReference type="AlphaFoldDB" id="A0A917JK61"/>
<dbReference type="SUPFAM" id="SSF48452">
    <property type="entry name" value="TPR-like"/>
    <property type="match status" value="2"/>
</dbReference>
<evidence type="ECO:0000256" key="3">
    <source>
        <dbReference type="ARBA" id="ARBA00022737"/>
    </source>
</evidence>
<keyword evidence="4 6" id="KW-0802">TPR repeat</keyword>
<evidence type="ECO:0000256" key="5">
    <source>
        <dbReference type="ARBA" id="ARBA00038253"/>
    </source>
</evidence>
<keyword evidence="10" id="KW-1185">Reference proteome</keyword>
<evidence type="ECO:0000313" key="9">
    <source>
        <dbReference type="EMBL" id="GGI73650.1"/>
    </source>
</evidence>
<dbReference type="InterPro" id="IPR019734">
    <property type="entry name" value="TPR_rpt"/>
</dbReference>
<evidence type="ECO:0000256" key="8">
    <source>
        <dbReference type="SAM" id="SignalP"/>
    </source>
</evidence>
<name>A0A917JK61_9GAMM</name>